<keyword evidence="2" id="KW-0472">Membrane</keyword>
<keyword evidence="2" id="KW-1133">Transmembrane helix</keyword>
<dbReference type="EMBL" id="CM000622">
    <property type="protein sequence ID" value="EEC44718.1"/>
    <property type="molecule type" value="Genomic_DNA"/>
</dbReference>
<dbReference type="InParanoid" id="B7G8W0"/>
<reference evidence="5" key="2">
    <citation type="submission" date="2008-08" db="EMBL/GenBank/DDBJ databases">
        <authorList>
            <consortium name="Diatom Consortium"/>
            <person name="Grigoriev I."/>
            <person name="Grimwood J."/>
            <person name="Kuo A."/>
            <person name="Otillar R.P."/>
            <person name="Salamov A."/>
            <person name="Detter J.C."/>
            <person name="Lindquist E."/>
            <person name="Shapiro H."/>
            <person name="Lucas S."/>
            <person name="Glavina del Rio T."/>
            <person name="Pitluck S."/>
            <person name="Rokhsar D."/>
            <person name="Bowler C."/>
        </authorList>
    </citation>
    <scope>GENOME REANNOTATION</scope>
    <source>
        <strain evidence="5">CCAP 1055/1</strain>
    </source>
</reference>
<proteinExistence type="predicted"/>
<evidence type="ECO:0000256" key="1">
    <source>
        <dbReference type="SAM" id="MobiDB-lite"/>
    </source>
</evidence>
<dbReference type="HOGENOM" id="CLU_881282_0_0_1"/>
<keyword evidence="3" id="KW-0732">Signal</keyword>
<name>B7G8W0_PHATC</name>
<feature type="chain" id="PRO_5002855571" evidence="3">
    <location>
        <begin position="30"/>
        <end position="316"/>
    </location>
</feature>
<gene>
    <name evidence="4" type="ORF">PHATRDRAFT_48923</name>
</gene>
<dbReference type="Proteomes" id="UP000000759">
    <property type="component" value="Chromosome 20"/>
</dbReference>
<sequence length="316" mass="33402">MMVKVIRSLGLSVASLFAVLLSSSSPSEAFVRGSHGDVPSSSHSEQARGETIPSTRKLSCNIEINDNSTDAGSTGDTTSFTFDYYVSVGARGPVSEDLVQALQQDIFNGAHFQVLLCQNDEPESIATTQNDTTDGGARSLRELGVSDLTMESFEISDYLCPANLRSIVNRTLTTECDVMRGSILVTLLETDSVEDAAATIRSGIWDAVSLDLVFSRYAPLVTFVEYLGDSVSGAFPQPDSPLRDLDDEDGPIVALNEGDRSVSADSGGNNGLAIGLGIGITALVALVGLAVYHSRLQKDHDESTMAHDADASTAVA</sequence>
<dbReference type="AlphaFoldDB" id="B7G8W0"/>
<dbReference type="KEGG" id="pti:PHATRDRAFT_48923"/>
<keyword evidence="5" id="KW-1185">Reference proteome</keyword>
<evidence type="ECO:0000256" key="3">
    <source>
        <dbReference type="SAM" id="SignalP"/>
    </source>
</evidence>
<keyword evidence="2" id="KW-0812">Transmembrane</keyword>
<evidence type="ECO:0000313" key="5">
    <source>
        <dbReference type="Proteomes" id="UP000000759"/>
    </source>
</evidence>
<feature type="region of interest" description="Disordered" evidence="1">
    <location>
        <begin position="31"/>
        <end position="58"/>
    </location>
</feature>
<evidence type="ECO:0000313" key="4">
    <source>
        <dbReference type="EMBL" id="EEC44718.1"/>
    </source>
</evidence>
<organism evidence="4 5">
    <name type="scientific">Phaeodactylum tricornutum (strain CCAP 1055/1)</name>
    <dbReference type="NCBI Taxonomy" id="556484"/>
    <lineage>
        <taxon>Eukaryota</taxon>
        <taxon>Sar</taxon>
        <taxon>Stramenopiles</taxon>
        <taxon>Ochrophyta</taxon>
        <taxon>Bacillariophyta</taxon>
        <taxon>Bacillariophyceae</taxon>
        <taxon>Bacillariophycidae</taxon>
        <taxon>Naviculales</taxon>
        <taxon>Phaeodactylaceae</taxon>
        <taxon>Phaeodactylum</taxon>
    </lineage>
</organism>
<dbReference type="GeneID" id="7195214"/>
<reference evidence="4 5" key="1">
    <citation type="journal article" date="2008" name="Nature">
        <title>The Phaeodactylum genome reveals the evolutionary history of diatom genomes.</title>
        <authorList>
            <person name="Bowler C."/>
            <person name="Allen A.E."/>
            <person name="Badger J.H."/>
            <person name="Grimwood J."/>
            <person name="Jabbari K."/>
            <person name="Kuo A."/>
            <person name="Maheswari U."/>
            <person name="Martens C."/>
            <person name="Maumus F."/>
            <person name="Otillar R.P."/>
            <person name="Rayko E."/>
            <person name="Salamov A."/>
            <person name="Vandepoele K."/>
            <person name="Beszteri B."/>
            <person name="Gruber A."/>
            <person name="Heijde M."/>
            <person name="Katinka M."/>
            <person name="Mock T."/>
            <person name="Valentin K."/>
            <person name="Verret F."/>
            <person name="Berges J.A."/>
            <person name="Brownlee C."/>
            <person name="Cadoret J.P."/>
            <person name="Chiovitti A."/>
            <person name="Choi C.J."/>
            <person name="Coesel S."/>
            <person name="De Martino A."/>
            <person name="Detter J.C."/>
            <person name="Durkin C."/>
            <person name="Falciatore A."/>
            <person name="Fournet J."/>
            <person name="Haruta M."/>
            <person name="Huysman M.J."/>
            <person name="Jenkins B.D."/>
            <person name="Jiroutova K."/>
            <person name="Jorgensen R.E."/>
            <person name="Joubert Y."/>
            <person name="Kaplan A."/>
            <person name="Kroger N."/>
            <person name="Kroth P.G."/>
            <person name="La Roche J."/>
            <person name="Lindquist E."/>
            <person name="Lommer M."/>
            <person name="Martin-Jezequel V."/>
            <person name="Lopez P.J."/>
            <person name="Lucas S."/>
            <person name="Mangogna M."/>
            <person name="McGinnis K."/>
            <person name="Medlin L.K."/>
            <person name="Montsant A."/>
            <person name="Oudot-Le Secq M.P."/>
            <person name="Napoli C."/>
            <person name="Obornik M."/>
            <person name="Parker M.S."/>
            <person name="Petit J.L."/>
            <person name="Porcel B.M."/>
            <person name="Poulsen N."/>
            <person name="Robison M."/>
            <person name="Rychlewski L."/>
            <person name="Rynearson T.A."/>
            <person name="Schmutz J."/>
            <person name="Shapiro H."/>
            <person name="Siaut M."/>
            <person name="Stanley M."/>
            <person name="Sussman M.R."/>
            <person name="Taylor A.R."/>
            <person name="Vardi A."/>
            <person name="von Dassow P."/>
            <person name="Vyverman W."/>
            <person name="Willis A."/>
            <person name="Wyrwicz L.S."/>
            <person name="Rokhsar D.S."/>
            <person name="Weissenbach J."/>
            <person name="Armbrust E.V."/>
            <person name="Green B.R."/>
            <person name="Van de Peer Y."/>
            <person name="Grigoriev I.V."/>
        </authorList>
    </citation>
    <scope>NUCLEOTIDE SEQUENCE [LARGE SCALE GENOMIC DNA]</scope>
    <source>
        <strain evidence="4 5">CCAP 1055/1</strain>
    </source>
</reference>
<protein>
    <submittedName>
        <fullName evidence="4">Uncharacterized protein</fullName>
    </submittedName>
</protein>
<feature type="transmembrane region" description="Helical" evidence="2">
    <location>
        <begin position="271"/>
        <end position="292"/>
    </location>
</feature>
<feature type="signal peptide" evidence="3">
    <location>
        <begin position="1"/>
        <end position="29"/>
    </location>
</feature>
<evidence type="ECO:0000256" key="2">
    <source>
        <dbReference type="SAM" id="Phobius"/>
    </source>
</evidence>
<accession>B7G8W0</accession>
<dbReference type="PaxDb" id="2850-Phatr48923"/>
<dbReference type="RefSeq" id="XP_002183536.1">
    <property type="nucleotide sequence ID" value="XM_002183500.1"/>
</dbReference>